<feature type="region of interest" description="Disordered" evidence="1">
    <location>
        <begin position="94"/>
        <end position="246"/>
    </location>
</feature>
<dbReference type="EMBL" id="JAUSRA010000001">
    <property type="protein sequence ID" value="MDP9791792.1"/>
    <property type="molecule type" value="Genomic_DNA"/>
</dbReference>
<reference evidence="2 3" key="1">
    <citation type="submission" date="2023-07" db="EMBL/GenBank/DDBJ databases">
        <title>Sequencing the genomes of 1000 actinobacteria strains.</title>
        <authorList>
            <person name="Klenk H.-P."/>
        </authorList>
    </citation>
    <scope>NUCLEOTIDE SEQUENCE [LARGE SCALE GENOMIC DNA]</scope>
    <source>
        <strain evidence="2 3">DSM 44710</strain>
    </source>
</reference>
<evidence type="ECO:0000313" key="2">
    <source>
        <dbReference type="EMBL" id="MDP9791792.1"/>
    </source>
</evidence>
<feature type="compositionally biased region" description="Basic and acidic residues" evidence="1">
    <location>
        <begin position="167"/>
        <end position="208"/>
    </location>
</feature>
<feature type="compositionally biased region" description="Low complexity" evidence="1">
    <location>
        <begin position="117"/>
        <end position="148"/>
    </location>
</feature>
<sequence length="246" mass="25665">MSGEKMDPTAFPRQERSRLDALLAAASAPAATDREMPGEAAALAAFRAALAAPPPARRRSALRDVITRVLTAKIATFGLVAAAGVGSVALATVAAPSPDESASRPAPAPAWTQTMRPLPSATPSGTPAAAPAVPVAPLAAPESSPSAGRRTPDRSTPGPGQLCRELGGMDDRQRDRALRDSRYHDLVRDAGGSDRVGRFCDDRRRDRWQPSTDPTDSRDSEWNGYPGGEPSTPPSVSPAPKPPPRG</sequence>
<feature type="compositionally biased region" description="Pro residues" evidence="1">
    <location>
        <begin position="231"/>
        <end position="246"/>
    </location>
</feature>
<evidence type="ECO:0000256" key="1">
    <source>
        <dbReference type="SAM" id="MobiDB-lite"/>
    </source>
</evidence>
<dbReference type="Proteomes" id="UP001240984">
    <property type="component" value="Unassembled WGS sequence"/>
</dbReference>
<name>A0ABT9MK48_9ACTN</name>
<keyword evidence="3" id="KW-1185">Reference proteome</keyword>
<organism evidence="2 3">
    <name type="scientific">Catenuloplanes nepalensis</name>
    <dbReference type="NCBI Taxonomy" id="587533"/>
    <lineage>
        <taxon>Bacteria</taxon>
        <taxon>Bacillati</taxon>
        <taxon>Actinomycetota</taxon>
        <taxon>Actinomycetes</taxon>
        <taxon>Micromonosporales</taxon>
        <taxon>Micromonosporaceae</taxon>
        <taxon>Catenuloplanes</taxon>
    </lineage>
</organism>
<proteinExistence type="predicted"/>
<protein>
    <submittedName>
        <fullName evidence="2">Uncharacterized protein</fullName>
    </submittedName>
</protein>
<gene>
    <name evidence="2" type="ORF">J2S43_000304</name>
</gene>
<evidence type="ECO:0000313" key="3">
    <source>
        <dbReference type="Proteomes" id="UP001240984"/>
    </source>
</evidence>
<accession>A0ABT9MK48</accession>
<comment type="caution">
    <text evidence="2">The sequence shown here is derived from an EMBL/GenBank/DDBJ whole genome shotgun (WGS) entry which is preliminary data.</text>
</comment>
<dbReference type="RefSeq" id="WP_306826718.1">
    <property type="nucleotide sequence ID" value="NZ_JAUSRA010000001.1"/>
</dbReference>